<dbReference type="Proteomes" id="UP000015101">
    <property type="component" value="Unassembled WGS sequence"/>
</dbReference>
<keyword evidence="3" id="KW-0862">Zinc</keyword>
<dbReference type="KEGG" id="hro:HELRODRAFT_158753"/>
<dbReference type="InterPro" id="IPR043145">
    <property type="entry name" value="Znf_ZZ_sf"/>
</dbReference>
<proteinExistence type="predicted"/>
<evidence type="ECO:0000313" key="4">
    <source>
        <dbReference type="EMBL" id="ESO12272.1"/>
    </source>
</evidence>
<keyword evidence="6" id="KW-1185">Reference proteome</keyword>
<dbReference type="GO" id="GO:0008270">
    <property type="term" value="F:zinc ion binding"/>
    <property type="evidence" value="ECO:0007669"/>
    <property type="project" value="UniProtKB-KW"/>
</dbReference>
<dbReference type="CTD" id="20198025"/>
<dbReference type="RefSeq" id="XP_009008992.1">
    <property type="nucleotide sequence ID" value="XM_009010744.1"/>
</dbReference>
<evidence type="ECO:0000256" key="2">
    <source>
        <dbReference type="ARBA" id="ARBA00022771"/>
    </source>
</evidence>
<evidence type="ECO:0000313" key="5">
    <source>
        <dbReference type="EnsemblMetazoa" id="HelroP158753"/>
    </source>
</evidence>
<keyword evidence="2" id="KW-0863">Zinc-finger</keyword>
<dbReference type="GeneID" id="20198025"/>
<dbReference type="STRING" id="6412.T1EN75"/>
<dbReference type="InParanoid" id="T1EN75"/>
<evidence type="ECO:0000256" key="1">
    <source>
        <dbReference type="ARBA" id="ARBA00022723"/>
    </source>
</evidence>
<keyword evidence="1" id="KW-0479">Metal-binding</keyword>
<reference evidence="5" key="3">
    <citation type="submission" date="2015-06" db="UniProtKB">
        <authorList>
            <consortium name="EnsemblMetazoa"/>
        </authorList>
    </citation>
    <scope>IDENTIFICATION</scope>
</reference>
<evidence type="ECO:0000256" key="3">
    <source>
        <dbReference type="ARBA" id="ARBA00022833"/>
    </source>
</evidence>
<reference evidence="6" key="1">
    <citation type="submission" date="2012-12" db="EMBL/GenBank/DDBJ databases">
        <authorList>
            <person name="Hellsten U."/>
            <person name="Grimwood J."/>
            <person name="Chapman J.A."/>
            <person name="Shapiro H."/>
            <person name="Aerts A."/>
            <person name="Otillar R.P."/>
            <person name="Terry A.Y."/>
            <person name="Boore J.L."/>
            <person name="Simakov O."/>
            <person name="Marletaz F."/>
            <person name="Cho S.-J."/>
            <person name="Edsinger-Gonzales E."/>
            <person name="Havlak P."/>
            <person name="Kuo D.-H."/>
            <person name="Larsson T."/>
            <person name="Lv J."/>
            <person name="Arendt D."/>
            <person name="Savage R."/>
            <person name="Osoegawa K."/>
            <person name="de Jong P."/>
            <person name="Lindberg D.R."/>
            <person name="Seaver E.C."/>
            <person name="Weisblat D.A."/>
            <person name="Putnam N.H."/>
            <person name="Grigoriev I.V."/>
            <person name="Rokhsar D.S."/>
        </authorList>
    </citation>
    <scope>NUCLEOTIDE SEQUENCE</scope>
</reference>
<dbReference type="EMBL" id="KB095811">
    <property type="protein sequence ID" value="ESO12272.1"/>
    <property type="molecule type" value="Genomic_DNA"/>
</dbReference>
<dbReference type="Gene3D" id="3.30.60.90">
    <property type="match status" value="1"/>
</dbReference>
<dbReference type="EnsemblMetazoa" id="HelroT158753">
    <property type="protein sequence ID" value="HelroP158753"/>
    <property type="gene ID" value="HelroG158753"/>
</dbReference>
<evidence type="ECO:0000313" key="6">
    <source>
        <dbReference type="Proteomes" id="UP000015101"/>
    </source>
</evidence>
<dbReference type="eggNOG" id="KOG4301">
    <property type="taxonomic scope" value="Eukaryota"/>
</dbReference>
<dbReference type="HOGENOM" id="CLU_1505062_0_0_1"/>
<gene>
    <name evidence="5" type="primary">20198025</name>
    <name evidence="4" type="ORF">HELRODRAFT_158753</name>
</gene>
<evidence type="ECO:0008006" key="7">
    <source>
        <dbReference type="Google" id="ProtNLM"/>
    </source>
</evidence>
<dbReference type="AlphaFoldDB" id="T1EN75"/>
<dbReference type="EMBL" id="AMQM01000124">
    <property type="status" value="NOT_ANNOTATED_CDS"/>
    <property type="molecule type" value="Genomic_DNA"/>
</dbReference>
<sequence length="179" mass="19953">MHAHANPLRCHKGLVPLFSLKHTIALTSSLSTQSADVSSTEGVINGDDMEVLMDQMLRGTVPECLSWLQALHNIIRYEHITHPYECISCHVMNFTGFMYGCTNCAGRLCQWCVWKGVHDGTHDVREFIGVPISSHNAPSSSSILLDAPQLFSRDFHPLSNQMHHALHNPSDLSSNVFVF</sequence>
<reference evidence="4 6" key="2">
    <citation type="journal article" date="2013" name="Nature">
        <title>Insights into bilaterian evolution from three spiralian genomes.</title>
        <authorList>
            <person name="Simakov O."/>
            <person name="Marletaz F."/>
            <person name="Cho S.J."/>
            <person name="Edsinger-Gonzales E."/>
            <person name="Havlak P."/>
            <person name="Hellsten U."/>
            <person name="Kuo D.H."/>
            <person name="Larsson T."/>
            <person name="Lv J."/>
            <person name="Arendt D."/>
            <person name="Savage R."/>
            <person name="Osoegawa K."/>
            <person name="de Jong P."/>
            <person name="Grimwood J."/>
            <person name="Chapman J.A."/>
            <person name="Shapiro H."/>
            <person name="Aerts A."/>
            <person name="Otillar R.P."/>
            <person name="Terry A.Y."/>
            <person name="Boore J.L."/>
            <person name="Grigoriev I.V."/>
            <person name="Lindberg D.R."/>
            <person name="Seaver E.C."/>
            <person name="Weisblat D.A."/>
            <person name="Putnam N.H."/>
            <person name="Rokhsar D.S."/>
        </authorList>
    </citation>
    <scope>NUCLEOTIDE SEQUENCE</scope>
</reference>
<accession>T1EN75</accession>
<protein>
    <recommendedName>
        <fullName evidence="7">ZZ-type domain-containing protein</fullName>
    </recommendedName>
</protein>
<dbReference type="SUPFAM" id="SSF57850">
    <property type="entry name" value="RING/U-box"/>
    <property type="match status" value="1"/>
</dbReference>
<name>T1EN75_HELRO</name>
<organism evidence="5 6">
    <name type="scientific">Helobdella robusta</name>
    <name type="common">Californian leech</name>
    <dbReference type="NCBI Taxonomy" id="6412"/>
    <lineage>
        <taxon>Eukaryota</taxon>
        <taxon>Metazoa</taxon>
        <taxon>Spiralia</taxon>
        <taxon>Lophotrochozoa</taxon>
        <taxon>Annelida</taxon>
        <taxon>Clitellata</taxon>
        <taxon>Hirudinea</taxon>
        <taxon>Rhynchobdellida</taxon>
        <taxon>Glossiphoniidae</taxon>
        <taxon>Helobdella</taxon>
    </lineage>
</organism>